<evidence type="ECO:0000259" key="2">
    <source>
        <dbReference type="Pfam" id="PF04536"/>
    </source>
</evidence>
<dbReference type="InterPro" id="IPR007621">
    <property type="entry name" value="TPM_dom"/>
</dbReference>
<gene>
    <name evidence="3" type="ORF">HWV54_01215</name>
</gene>
<keyword evidence="1" id="KW-0812">Transmembrane</keyword>
<dbReference type="EMBL" id="CP058235">
    <property type="protein sequence ID" value="QLC51596.1"/>
    <property type="molecule type" value="Genomic_DNA"/>
</dbReference>
<dbReference type="RefSeq" id="WP_005864987.1">
    <property type="nucleotide sequence ID" value="NZ_CACVBB010000004.1"/>
</dbReference>
<dbReference type="Pfam" id="PF04536">
    <property type="entry name" value="TPM_phosphatase"/>
    <property type="match status" value="1"/>
</dbReference>
<feature type="transmembrane region" description="Helical" evidence="1">
    <location>
        <begin position="233"/>
        <end position="249"/>
    </location>
</feature>
<sequence length="283" mass="31776">MKPFRYSLQLNVFLYLFVLLSTLYLIIALRNITYAQPQFPPLTSYVNDLAHLLDNATKQDLTVKLTELEEKTGDQIVIITLPTLSGNDIETYSNSLFRKWALGQKQINNGVLLVIAPNEREMRIEVGYGLEGVLTDSLSAVIINTFALPNFREKNYQKGIIETVHAIINVITKSDSDFSFRIKEKAKIIEEQRKQAEKEEMIANTIIFLILFIMFGLPILAMIFGKKVGPQKYLWMGIIFTPWFLNLNASGRRSAGIFGNNSRRGEFRGGGGSSGGGGATGKW</sequence>
<dbReference type="Proteomes" id="UP000509443">
    <property type="component" value="Chromosome"/>
</dbReference>
<proteinExistence type="predicted"/>
<organism evidence="3 4">
    <name type="scientific">Bartonella alsatica</name>
    <dbReference type="NCBI Taxonomy" id="52764"/>
    <lineage>
        <taxon>Bacteria</taxon>
        <taxon>Pseudomonadati</taxon>
        <taxon>Pseudomonadota</taxon>
        <taxon>Alphaproteobacteria</taxon>
        <taxon>Hyphomicrobiales</taxon>
        <taxon>Bartonellaceae</taxon>
        <taxon>Bartonella</taxon>
    </lineage>
</organism>
<feature type="domain" description="TPM" evidence="2">
    <location>
        <begin position="46"/>
        <end position="169"/>
    </location>
</feature>
<evidence type="ECO:0000313" key="4">
    <source>
        <dbReference type="Proteomes" id="UP000509443"/>
    </source>
</evidence>
<keyword evidence="4" id="KW-1185">Reference proteome</keyword>
<keyword evidence="1" id="KW-1133">Transmembrane helix</keyword>
<evidence type="ECO:0000256" key="1">
    <source>
        <dbReference type="SAM" id="Phobius"/>
    </source>
</evidence>
<dbReference type="PANTHER" id="PTHR30373">
    <property type="entry name" value="UPF0603 PROTEIN YGCG"/>
    <property type="match status" value="1"/>
</dbReference>
<dbReference type="Gene3D" id="3.10.310.50">
    <property type="match status" value="1"/>
</dbReference>
<feature type="transmembrane region" description="Helical" evidence="1">
    <location>
        <begin position="12"/>
        <end position="29"/>
    </location>
</feature>
<dbReference type="PANTHER" id="PTHR30373:SF2">
    <property type="entry name" value="UPF0603 PROTEIN YGCG"/>
    <property type="match status" value="1"/>
</dbReference>
<name>A0ABX6QEP4_9HYPH</name>
<evidence type="ECO:0000313" key="3">
    <source>
        <dbReference type="EMBL" id="QLC51596.1"/>
    </source>
</evidence>
<feature type="transmembrane region" description="Helical" evidence="1">
    <location>
        <begin position="201"/>
        <end position="221"/>
    </location>
</feature>
<accession>A0ABX6QEP4</accession>
<reference evidence="3 4" key="1">
    <citation type="submission" date="2020-06" db="EMBL/GenBank/DDBJ databases">
        <title>Complete closed genome sequence of Bartonella alsatica CIP 105477.</title>
        <authorList>
            <person name="Thibau A."/>
            <person name="Schultze T.G."/>
            <person name="Kempf V.A.J."/>
        </authorList>
    </citation>
    <scope>NUCLEOTIDE SEQUENCE [LARGE SCALE GENOMIC DNA]</scope>
    <source>
        <strain evidence="3 4">CIP 105477</strain>
    </source>
</reference>
<keyword evidence="1" id="KW-0472">Membrane</keyword>
<protein>
    <submittedName>
        <fullName evidence="3">TPM domain-containing protein</fullName>
    </submittedName>
</protein>